<proteinExistence type="predicted"/>
<evidence type="ECO:0000313" key="5">
    <source>
        <dbReference type="Proteomes" id="UP001310022"/>
    </source>
</evidence>
<dbReference type="InterPro" id="IPR026444">
    <property type="entry name" value="Secre_tail"/>
</dbReference>
<dbReference type="Pfam" id="PF18962">
    <property type="entry name" value="Por_Secre_tail"/>
    <property type="match status" value="1"/>
</dbReference>
<evidence type="ECO:0000256" key="1">
    <source>
        <dbReference type="SAM" id="SignalP"/>
    </source>
</evidence>
<dbReference type="InterPro" id="IPR012334">
    <property type="entry name" value="Pectin_lyas_fold"/>
</dbReference>
<gene>
    <name evidence="4" type="ORF">PEDI_23860</name>
</gene>
<dbReference type="Gene3D" id="2.160.20.10">
    <property type="entry name" value="Single-stranded right-handed beta-helix, Pectin lyase-like"/>
    <property type="match status" value="2"/>
</dbReference>
<comment type="caution">
    <text evidence="4">The sequence shown here is derived from an EMBL/GenBank/DDBJ whole genome shotgun (WGS) entry which is preliminary data.</text>
</comment>
<dbReference type="EMBL" id="BQKE01000001">
    <property type="protein sequence ID" value="GJM61834.1"/>
    <property type="molecule type" value="Genomic_DNA"/>
</dbReference>
<dbReference type="Proteomes" id="UP001310022">
    <property type="component" value="Unassembled WGS sequence"/>
</dbReference>
<feature type="domain" description="Secretion system C-terminal sorting" evidence="3">
    <location>
        <begin position="738"/>
        <end position="804"/>
    </location>
</feature>
<accession>A0AAN4VZ17</accession>
<evidence type="ECO:0000259" key="3">
    <source>
        <dbReference type="Pfam" id="PF18962"/>
    </source>
</evidence>
<keyword evidence="1" id="KW-0732">Signal</keyword>
<feature type="domain" description="Right handed beta helix" evidence="2">
    <location>
        <begin position="288"/>
        <end position="440"/>
    </location>
</feature>
<dbReference type="SUPFAM" id="SSF51126">
    <property type="entry name" value="Pectin lyase-like"/>
    <property type="match status" value="1"/>
</dbReference>
<feature type="signal peptide" evidence="1">
    <location>
        <begin position="1"/>
        <end position="20"/>
    </location>
</feature>
<dbReference type="InterPro" id="IPR011050">
    <property type="entry name" value="Pectin_lyase_fold/virulence"/>
</dbReference>
<sequence>MIRRISINLLFLLCSLPLWAQQTIDVYSSEIPWSEEEVTTDPDKIYSINEAIAMADAGDLILVHEGIYREKITVNKNNIEIRNHEDDYVLVSGNELVSGWTKANNMAAGIMEADISQYPIETDFTQLFAEGRAQMMARHPNNTTGDMMEPLDLNSGYALLSNVYKDAGANANGYATLEGTTLQKVDLTGGIFRGLTGKMRNYVYGNITASSGNSVTFKAINKGVWKNEGAIKNTQHKFSWGFVMHKNLIDSPGEWFAEDGKLWYMPEADTDLENARIEIQVRERVLVLNNTTGVRIRGIHFIGGNVDMQKTTDAVIEGCSMRYLYPFWTPINYGQNETEKKGIYLSNSSNNLFKDTYIAHSWGNMVAMKDGQHNRFENCVIKDFGWIGVFTSAIYNVRSDNASVKECTFGDGGRFHIRVSGGDAKMDILDSDFYGAMKMGEDAGPIEATSTGSIGALDMKGSEIAYNKVRDTHGLPVSDGGYNKQKIVAFYMEDTENYTAHHNLIYNIRANNYKGGQPNQEYGEFLYLGPRYNAMRKPVHYYNNTVWDVDAGISIWNIEIDNWKALGIAPEDSTGMMTEGHFANNIFMQGADYKLSYVRQKLTPTGGNLGYVPLNPSPSFGTLDFDAFTSYCSDYGYQFNPEANHSFELEEASVHFTDASKGNFSLLPASPAKGQGVVLEGITSSEQPDCGAFEGGNRVMNAGAKISTPDFKEVKPKPEEPDVKPPLTVSPKISELTIYPNPANNTLYFDNYPNEPKEIIIYSLSGKKIIQETITENKISVQKLPVGVYLIKIIKGSEVSVSRFVKQ</sequence>
<evidence type="ECO:0000313" key="4">
    <source>
        <dbReference type="EMBL" id="GJM61834.1"/>
    </source>
</evidence>
<dbReference type="Pfam" id="PF13229">
    <property type="entry name" value="Beta_helix"/>
    <property type="match status" value="1"/>
</dbReference>
<dbReference type="PANTHER" id="PTHR36453:SF1">
    <property type="entry name" value="RIGHT HANDED BETA HELIX DOMAIN-CONTAINING PROTEIN"/>
    <property type="match status" value="1"/>
</dbReference>
<reference evidence="4 5" key="1">
    <citation type="submission" date="2021-12" db="EMBL/GenBank/DDBJ databases">
        <title>Genome sequencing of bacteria with rrn-lacking chromosome and rrn-plasmid.</title>
        <authorList>
            <person name="Anda M."/>
            <person name="Iwasaki W."/>
        </authorList>
    </citation>
    <scope>NUCLEOTIDE SEQUENCE [LARGE SCALE GENOMIC DNA]</scope>
    <source>
        <strain evidence="4 5">NBRC 15940</strain>
    </source>
</reference>
<evidence type="ECO:0000259" key="2">
    <source>
        <dbReference type="Pfam" id="PF13229"/>
    </source>
</evidence>
<name>A0AAN4VZ17_9BACT</name>
<keyword evidence="5" id="KW-1185">Reference proteome</keyword>
<dbReference type="InterPro" id="IPR039448">
    <property type="entry name" value="Beta_helix"/>
</dbReference>
<evidence type="ECO:0008006" key="6">
    <source>
        <dbReference type="Google" id="ProtNLM"/>
    </source>
</evidence>
<organism evidence="4 5">
    <name type="scientific">Persicobacter diffluens</name>
    <dbReference type="NCBI Taxonomy" id="981"/>
    <lineage>
        <taxon>Bacteria</taxon>
        <taxon>Pseudomonadati</taxon>
        <taxon>Bacteroidota</taxon>
        <taxon>Cytophagia</taxon>
        <taxon>Cytophagales</taxon>
        <taxon>Persicobacteraceae</taxon>
        <taxon>Persicobacter</taxon>
    </lineage>
</organism>
<dbReference type="RefSeq" id="WP_338237276.1">
    <property type="nucleotide sequence ID" value="NZ_BQKE01000001.1"/>
</dbReference>
<protein>
    <recommendedName>
        <fullName evidence="6">Secretion system C-terminal sorting domain-containing protein</fullName>
    </recommendedName>
</protein>
<dbReference type="NCBIfam" id="TIGR04183">
    <property type="entry name" value="Por_Secre_tail"/>
    <property type="match status" value="1"/>
</dbReference>
<dbReference type="PANTHER" id="PTHR36453">
    <property type="entry name" value="SECRETED PROTEIN-RELATED"/>
    <property type="match status" value="1"/>
</dbReference>
<dbReference type="AlphaFoldDB" id="A0AAN4VZ17"/>
<feature type="chain" id="PRO_5042859401" description="Secretion system C-terminal sorting domain-containing protein" evidence="1">
    <location>
        <begin position="21"/>
        <end position="807"/>
    </location>
</feature>